<comment type="caution">
    <text evidence="1">The sequence shown here is derived from an EMBL/GenBank/DDBJ whole genome shotgun (WGS) entry which is preliminary data.</text>
</comment>
<accession>A0A5B0RCZ2</accession>
<gene>
    <name evidence="1" type="ORF">PGTUg99_003503</name>
</gene>
<evidence type="ECO:0000313" key="2">
    <source>
        <dbReference type="Proteomes" id="UP000325313"/>
    </source>
</evidence>
<dbReference type="EMBL" id="VDEP01000215">
    <property type="protein sequence ID" value="KAA1122815.1"/>
    <property type="molecule type" value="Genomic_DNA"/>
</dbReference>
<protein>
    <submittedName>
        <fullName evidence="1">Uncharacterized protein</fullName>
    </submittedName>
</protein>
<proteinExistence type="predicted"/>
<name>A0A5B0RCZ2_PUCGR</name>
<dbReference type="Proteomes" id="UP000325313">
    <property type="component" value="Unassembled WGS sequence"/>
</dbReference>
<organism evidence="1 2">
    <name type="scientific">Puccinia graminis f. sp. tritici</name>
    <dbReference type="NCBI Taxonomy" id="56615"/>
    <lineage>
        <taxon>Eukaryota</taxon>
        <taxon>Fungi</taxon>
        <taxon>Dikarya</taxon>
        <taxon>Basidiomycota</taxon>
        <taxon>Pucciniomycotina</taxon>
        <taxon>Pucciniomycetes</taxon>
        <taxon>Pucciniales</taxon>
        <taxon>Pucciniaceae</taxon>
        <taxon>Puccinia</taxon>
    </lineage>
</organism>
<evidence type="ECO:0000313" key="1">
    <source>
        <dbReference type="EMBL" id="KAA1122815.1"/>
    </source>
</evidence>
<sequence>MKLSKQKGRWRSSLSSHRTTSIKSLVAGEFPSCFSAFEESRCHSDTETIPSGKLFKLKLPWRSAIFAALCKIADRKTIERLRQQAGHHFSPSQLFETKRCEATTTEEQALVPMNLPVDCYDDEFLNSLSQQARRELTNKPSCGLANIYFQLTQGIPNNTHQT</sequence>
<dbReference type="AlphaFoldDB" id="A0A5B0RCZ2"/>
<reference evidence="1 2" key="1">
    <citation type="submission" date="2019-05" db="EMBL/GenBank/DDBJ databases">
        <title>Emergence of the Ug99 lineage of the wheat stem rust pathogen through somatic hybridization.</title>
        <authorList>
            <person name="Li F."/>
            <person name="Upadhyaya N.M."/>
            <person name="Sperschneider J."/>
            <person name="Matny O."/>
            <person name="Nguyen-Phuc H."/>
            <person name="Mago R."/>
            <person name="Raley C."/>
            <person name="Miller M.E."/>
            <person name="Silverstein K.A.T."/>
            <person name="Henningsen E."/>
            <person name="Hirsch C.D."/>
            <person name="Visser B."/>
            <person name="Pretorius Z.A."/>
            <person name="Steffenson B.J."/>
            <person name="Schwessinger B."/>
            <person name="Dodds P.N."/>
            <person name="Figueroa M."/>
        </authorList>
    </citation>
    <scope>NUCLEOTIDE SEQUENCE [LARGE SCALE GENOMIC DNA]</scope>
    <source>
        <strain evidence="1 2">Ug99</strain>
    </source>
</reference>